<sequence length="300" mass="31941">MRNWGCYEQPPLKGHLGLQLMSSLAEHETKPFLSGYDNPDIVPANWVFRPQGPSGTHISMQMLNQLDTTKETVVSIEESSVEKDSGRAKKRSVDVTTKLPKAKKSSRGPPVSEGSANIVLLNCVKMSGSNLENRSLLDELRSFEKGGFFDLGHPLLNRITESFVKAAGATIQAVSREAYFVAVESASGDTGGVPLGGSKNRSQLPGLRGETNRNSVEALVKSTGKESLQWGIAAGMYSGLTYGLKEARGVHDWKNSALAGAITGAALALTSEDHSHEQVVQCAITGAAISTAANLLTGIF</sequence>
<dbReference type="PANTHER" id="PTHR15371">
    <property type="entry name" value="TIM23"/>
    <property type="match status" value="1"/>
</dbReference>
<name>A0ABD1Q273_9LAMI</name>
<evidence type="ECO:0000313" key="7">
    <source>
        <dbReference type="Proteomes" id="UP001604336"/>
    </source>
</evidence>
<proteinExistence type="predicted"/>
<dbReference type="InterPro" id="IPR045238">
    <property type="entry name" value="Tim23-like"/>
</dbReference>
<reference evidence="7" key="1">
    <citation type="submission" date="2024-07" db="EMBL/GenBank/DDBJ databases">
        <title>Two chromosome-level genome assemblies of Korean endemic species Abeliophyllum distichum and Forsythia ovata (Oleaceae).</title>
        <authorList>
            <person name="Jang H."/>
        </authorList>
    </citation>
    <scope>NUCLEOTIDE SEQUENCE [LARGE SCALE GENOMIC DNA]</scope>
</reference>
<keyword evidence="4" id="KW-0472">Membrane</keyword>
<dbReference type="GO" id="GO:0016020">
    <property type="term" value="C:membrane"/>
    <property type="evidence" value="ECO:0007669"/>
    <property type="project" value="UniProtKB-SubCell"/>
</dbReference>
<organism evidence="6 7">
    <name type="scientific">Abeliophyllum distichum</name>
    <dbReference type="NCBI Taxonomy" id="126358"/>
    <lineage>
        <taxon>Eukaryota</taxon>
        <taxon>Viridiplantae</taxon>
        <taxon>Streptophyta</taxon>
        <taxon>Embryophyta</taxon>
        <taxon>Tracheophyta</taxon>
        <taxon>Spermatophyta</taxon>
        <taxon>Magnoliopsida</taxon>
        <taxon>eudicotyledons</taxon>
        <taxon>Gunneridae</taxon>
        <taxon>Pentapetalae</taxon>
        <taxon>asterids</taxon>
        <taxon>lamiids</taxon>
        <taxon>Lamiales</taxon>
        <taxon>Oleaceae</taxon>
        <taxon>Forsythieae</taxon>
        <taxon>Abeliophyllum</taxon>
    </lineage>
</organism>
<protein>
    <submittedName>
        <fullName evidence="6">Outer envelope pore protein 16-2</fullName>
    </submittedName>
</protein>
<evidence type="ECO:0000256" key="1">
    <source>
        <dbReference type="ARBA" id="ARBA00004141"/>
    </source>
</evidence>
<comment type="subcellular location">
    <subcellularLocation>
        <location evidence="1">Membrane</location>
        <topology evidence="1">Multi-pass membrane protein</topology>
    </subcellularLocation>
</comment>
<gene>
    <name evidence="6" type="ORF">Adt_38422</name>
</gene>
<keyword evidence="7" id="KW-1185">Reference proteome</keyword>
<evidence type="ECO:0000256" key="5">
    <source>
        <dbReference type="SAM" id="MobiDB-lite"/>
    </source>
</evidence>
<comment type="caution">
    <text evidence="6">The sequence shown here is derived from an EMBL/GenBank/DDBJ whole genome shotgun (WGS) entry which is preliminary data.</text>
</comment>
<feature type="compositionally biased region" description="Basic and acidic residues" evidence="5">
    <location>
        <begin position="80"/>
        <end position="93"/>
    </location>
</feature>
<dbReference type="AlphaFoldDB" id="A0ABD1Q273"/>
<evidence type="ECO:0000313" key="6">
    <source>
        <dbReference type="EMBL" id="KAL2470286.1"/>
    </source>
</evidence>
<dbReference type="Proteomes" id="UP001604336">
    <property type="component" value="Unassembled WGS sequence"/>
</dbReference>
<keyword evidence="3" id="KW-1133">Transmembrane helix</keyword>
<dbReference type="Pfam" id="PF02466">
    <property type="entry name" value="Tim17"/>
    <property type="match status" value="1"/>
</dbReference>
<feature type="region of interest" description="Disordered" evidence="5">
    <location>
        <begin position="77"/>
        <end position="112"/>
    </location>
</feature>
<dbReference type="PANTHER" id="PTHR15371:SF1">
    <property type="entry name" value="OUTER ENVELOPE PORE PROTEIN 16-2, CHLOROPLASTIC"/>
    <property type="match status" value="1"/>
</dbReference>
<evidence type="ECO:0000256" key="2">
    <source>
        <dbReference type="ARBA" id="ARBA00022692"/>
    </source>
</evidence>
<evidence type="ECO:0000256" key="4">
    <source>
        <dbReference type="ARBA" id="ARBA00023136"/>
    </source>
</evidence>
<keyword evidence="2" id="KW-0812">Transmembrane</keyword>
<accession>A0ABD1Q273</accession>
<evidence type="ECO:0000256" key="3">
    <source>
        <dbReference type="ARBA" id="ARBA00022989"/>
    </source>
</evidence>
<dbReference type="EMBL" id="JBFOLK010000012">
    <property type="protein sequence ID" value="KAL2470286.1"/>
    <property type="molecule type" value="Genomic_DNA"/>
</dbReference>